<dbReference type="GO" id="GO:0004777">
    <property type="term" value="F:succinate-semialdehyde dehydrogenase (NAD+) activity"/>
    <property type="evidence" value="ECO:0007669"/>
    <property type="project" value="TreeGrafter"/>
</dbReference>
<accession>A0A1I0CZR9</accession>
<evidence type="ECO:0000256" key="1">
    <source>
        <dbReference type="ARBA" id="ARBA00009986"/>
    </source>
</evidence>
<dbReference type="EMBL" id="FOIE01000003">
    <property type="protein sequence ID" value="SET24649.1"/>
    <property type="molecule type" value="Genomic_DNA"/>
</dbReference>
<dbReference type="InterPro" id="IPR047110">
    <property type="entry name" value="GABD/Sad-like"/>
</dbReference>
<dbReference type="GO" id="GO:0004030">
    <property type="term" value="F:aldehyde dehydrogenase [NAD(P)+] activity"/>
    <property type="evidence" value="ECO:0007669"/>
    <property type="project" value="InterPro"/>
</dbReference>
<dbReference type="RefSeq" id="WP_091442545.1">
    <property type="nucleotide sequence ID" value="NZ_FOIE01000003.1"/>
</dbReference>
<comment type="similarity">
    <text evidence="1">Belongs to the aldehyde dehydrogenase family.</text>
</comment>
<dbReference type="Pfam" id="PF00171">
    <property type="entry name" value="Aldedh"/>
    <property type="match status" value="1"/>
</dbReference>
<proteinExistence type="inferred from homology"/>
<dbReference type="InterPro" id="IPR015590">
    <property type="entry name" value="Aldehyde_DH_dom"/>
</dbReference>
<dbReference type="InterPro" id="IPR044148">
    <property type="entry name" value="ALDH_GabD1-like"/>
</dbReference>
<dbReference type="SUPFAM" id="SSF53720">
    <property type="entry name" value="ALDH-like"/>
    <property type="match status" value="1"/>
</dbReference>
<dbReference type="Proteomes" id="UP000198507">
    <property type="component" value="Unassembled WGS sequence"/>
</dbReference>
<name>A0A1I0CZR9_9ACTN</name>
<organism evidence="5 6">
    <name type="scientific">Geodermatophilus poikilotrophus</name>
    <dbReference type="NCBI Taxonomy" id="1333667"/>
    <lineage>
        <taxon>Bacteria</taxon>
        <taxon>Bacillati</taxon>
        <taxon>Actinomycetota</taxon>
        <taxon>Actinomycetes</taxon>
        <taxon>Geodermatophilales</taxon>
        <taxon>Geodermatophilaceae</taxon>
        <taxon>Geodermatophilus</taxon>
    </lineage>
</organism>
<dbReference type="InterPro" id="IPR016163">
    <property type="entry name" value="Ald_DH_C"/>
</dbReference>
<dbReference type="Gene3D" id="3.40.309.10">
    <property type="entry name" value="Aldehyde Dehydrogenase, Chain A, domain 2"/>
    <property type="match status" value="1"/>
</dbReference>
<evidence type="ECO:0000256" key="3">
    <source>
        <dbReference type="ARBA" id="ARBA00023002"/>
    </source>
</evidence>
<evidence type="ECO:0000313" key="6">
    <source>
        <dbReference type="Proteomes" id="UP000198507"/>
    </source>
</evidence>
<dbReference type="InterPro" id="IPR016162">
    <property type="entry name" value="Ald_DH_N"/>
</dbReference>
<dbReference type="CDD" id="cd07100">
    <property type="entry name" value="ALDH_SSADH1_GabD1"/>
    <property type="match status" value="1"/>
</dbReference>
<gene>
    <name evidence="5" type="ORF">SAMN04488546_1822</name>
</gene>
<dbReference type="PANTHER" id="PTHR43217">
    <property type="entry name" value="SUCCINATE SEMIALDEHYDE DEHYDROGENASE [NAD(P)+] SAD"/>
    <property type="match status" value="1"/>
</dbReference>
<reference evidence="6" key="1">
    <citation type="submission" date="2016-10" db="EMBL/GenBank/DDBJ databases">
        <authorList>
            <person name="Varghese N."/>
            <person name="Submissions S."/>
        </authorList>
    </citation>
    <scope>NUCLEOTIDE SEQUENCE [LARGE SCALE GENOMIC DNA]</scope>
    <source>
        <strain evidence="6">DSM 44209</strain>
    </source>
</reference>
<dbReference type="Gene3D" id="3.40.605.10">
    <property type="entry name" value="Aldehyde Dehydrogenase, Chain A, domain 1"/>
    <property type="match status" value="1"/>
</dbReference>
<evidence type="ECO:0000313" key="5">
    <source>
        <dbReference type="EMBL" id="SET24649.1"/>
    </source>
</evidence>
<keyword evidence="2" id="KW-0521">NADP</keyword>
<keyword evidence="6" id="KW-1185">Reference proteome</keyword>
<keyword evidence="3" id="KW-0560">Oxidoreductase</keyword>
<protein>
    <submittedName>
        <fullName evidence="5">Succinate-semialdehyde dehydrogenase / glutarate-semialdehyde dehydrogenase</fullName>
    </submittedName>
</protein>
<dbReference type="OrthoDB" id="6882680at2"/>
<dbReference type="FunFam" id="3.40.309.10:FF:000009">
    <property type="entry name" value="Aldehyde dehydrogenase A"/>
    <property type="match status" value="1"/>
</dbReference>
<dbReference type="FunFam" id="3.40.605.10:FF:000012">
    <property type="entry name" value="NAD-dependent succinate-semialdehyde dehydrogenase"/>
    <property type="match status" value="1"/>
</dbReference>
<dbReference type="AlphaFoldDB" id="A0A1I0CZR9"/>
<dbReference type="PANTHER" id="PTHR43217:SF1">
    <property type="entry name" value="SUCCINATE SEMIALDEHYDE DEHYDROGENASE [NAD(P)+] SAD"/>
    <property type="match status" value="1"/>
</dbReference>
<feature type="domain" description="Aldehyde dehydrogenase" evidence="4">
    <location>
        <begin position="6"/>
        <end position="455"/>
    </location>
</feature>
<sequence length="470" mass="48748">MSALVTTNPATGEPLAEYAVLSDAEVDAALHRAAAAQQEWAALPIGERAVVLRRVAAILRGEIDDLALLVTREMGKPLVEARAEVEKCATTCDWYADNAAALLADEPVATSADRSWISHEPVGVVLAVMPWNFPLWQVLRFAAPALMAGNAALLKHSPNTTGCAVAVQRIVTAAGGPEGLFGALVVAEADVPAVTQRLIADPRVGAVTITGSERAGRAVGAAAGDAIKKSVLELGGSDPFVVLADADLPRVAALAARGRLVNAGQSCISPKRLVVDASVAEEFTRLLVAEVEALVVGDPEAPGTHVGPMARADLRDGVHRQVEASVAAGARLLTGGRPLPGPGCFYAPTVLGDVVPGVPAYDEEVFGPVAAVMVARDEDDAVRIANDTRFGLGASVWTTDPERGVAVARRIRSGAAFVNALVASDARMPFGGTRASGYGRELAAAGIREFVNVRTWWVLDEPAATAPVSE</sequence>
<dbReference type="InterPro" id="IPR016161">
    <property type="entry name" value="Ald_DH/histidinol_DH"/>
</dbReference>
<evidence type="ECO:0000259" key="4">
    <source>
        <dbReference type="Pfam" id="PF00171"/>
    </source>
</evidence>
<evidence type="ECO:0000256" key="2">
    <source>
        <dbReference type="ARBA" id="ARBA00022857"/>
    </source>
</evidence>